<protein>
    <recommendedName>
        <fullName evidence="3">PsbP C-terminal domain-containing protein</fullName>
    </recommendedName>
</protein>
<gene>
    <name evidence="1" type="ORF">FNB79_05765</name>
</gene>
<sequence length="214" mass="24534">MIKSLCYTLLFLCVLSCKKEVKNLPEDFDFGETKDYTYTNPYFGLSFQYPEDWTQQSKHNIKAITDKGEKYLARENTKMGSILKASQVNTAYLFSLFKHPLKSTQSYNASLSVVAENVSGTPTVKRGRDYLFNSKELLKQTPAQYQFEETLDTKKLGGETFDVLRAKATFGAYNVQQEFYCLVRYGFSISFILSYTNDQEKAALHNILDTVILE</sequence>
<dbReference type="KEGG" id="fop:FNB79_05765"/>
<dbReference type="EMBL" id="CP041637">
    <property type="protein sequence ID" value="QDO93504.1"/>
    <property type="molecule type" value="Genomic_DNA"/>
</dbReference>
<name>A0A516GPP6_9FLAO</name>
<reference evidence="1 2" key="1">
    <citation type="submission" date="2019-07" db="EMBL/GenBank/DDBJ databases">
        <title>Genome sequencing for Formosa sp. PS13.</title>
        <authorList>
            <person name="Park S.-J."/>
        </authorList>
    </citation>
    <scope>NUCLEOTIDE SEQUENCE [LARGE SCALE GENOMIC DNA]</scope>
    <source>
        <strain evidence="1 2">PS13</strain>
    </source>
</reference>
<evidence type="ECO:0000313" key="1">
    <source>
        <dbReference type="EMBL" id="QDO93504.1"/>
    </source>
</evidence>
<keyword evidence="2" id="KW-1185">Reference proteome</keyword>
<dbReference type="Proteomes" id="UP000319209">
    <property type="component" value="Chromosome"/>
</dbReference>
<proteinExistence type="predicted"/>
<dbReference type="OrthoDB" id="9180224at2"/>
<accession>A0A516GPP6</accession>
<organism evidence="1 2">
    <name type="scientific">Formosa sediminum</name>
    <dbReference type="NCBI Taxonomy" id="2594004"/>
    <lineage>
        <taxon>Bacteria</taxon>
        <taxon>Pseudomonadati</taxon>
        <taxon>Bacteroidota</taxon>
        <taxon>Flavobacteriia</taxon>
        <taxon>Flavobacteriales</taxon>
        <taxon>Flavobacteriaceae</taxon>
        <taxon>Formosa</taxon>
    </lineage>
</organism>
<evidence type="ECO:0008006" key="3">
    <source>
        <dbReference type="Google" id="ProtNLM"/>
    </source>
</evidence>
<dbReference type="AlphaFoldDB" id="A0A516GPP6"/>
<dbReference type="RefSeq" id="WP_143380407.1">
    <property type="nucleotide sequence ID" value="NZ_CP041637.1"/>
</dbReference>
<evidence type="ECO:0000313" key="2">
    <source>
        <dbReference type="Proteomes" id="UP000319209"/>
    </source>
</evidence>